<keyword evidence="5" id="KW-1185">Reference proteome</keyword>
<dbReference type="InterPro" id="IPR015991">
    <property type="entry name" value="TatD/YcfH-like"/>
</dbReference>
<dbReference type="Pfam" id="PF01026">
    <property type="entry name" value="TatD_DNase"/>
    <property type="match status" value="1"/>
</dbReference>
<dbReference type="InterPro" id="IPR001130">
    <property type="entry name" value="TatD-like"/>
</dbReference>
<dbReference type="SUPFAM" id="SSF51556">
    <property type="entry name" value="Metallo-dependent hydrolases"/>
    <property type="match status" value="1"/>
</dbReference>
<dbReference type="InterPro" id="IPR032466">
    <property type="entry name" value="Metal_Hydrolase"/>
</dbReference>
<accession>A0ABP8V653</accession>
<comment type="similarity">
    <text evidence="1">Belongs to the metallo-dependent hydrolases superfamily. TatD-type hydrolase family.</text>
</comment>
<dbReference type="PIRSF" id="PIRSF005902">
    <property type="entry name" value="DNase_TatD"/>
    <property type="match status" value="1"/>
</dbReference>
<sequence>MLFDSHCHFDFKDFDTDRTIILNNCAQKKVLALCIPGTTASRWQSIIHLAAAKRPISLYFALGLHPYFLEEHNASHLEALEQQLCQSPKHLIAVGEIGLDFYLDHLDRGQQESLFRAQVKIAKAHKLPIILHARKSHDQILKILRELHFQEGGIVHAWSGSEQQANRFIEIGFKLGFGGAITYPRATKLRHLAATLPLTCLVLETDAPDMAPAAFKGQRNSPEYLPLILDELCQLRPESAEIIARQTTQNTMDVLRIQSLQMP</sequence>
<dbReference type="EMBL" id="BAABFL010000446">
    <property type="protein sequence ID" value="GAA4651292.1"/>
    <property type="molecule type" value="Genomic_DNA"/>
</dbReference>
<proteinExistence type="inferred from homology"/>
<dbReference type="CDD" id="cd01310">
    <property type="entry name" value="TatD_DNAse"/>
    <property type="match status" value="1"/>
</dbReference>
<dbReference type="RefSeq" id="WP_345197646.1">
    <property type="nucleotide sequence ID" value="NZ_BAABFL010000446.1"/>
</dbReference>
<organism evidence="4 5">
    <name type="scientific">Kistimonas scapharcae</name>
    <dbReference type="NCBI Taxonomy" id="1036133"/>
    <lineage>
        <taxon>Bacteria</taxon>
        <taxon>Pseudomonadati</taxon>
        <taxon>Pseudomonadota</taxon>
        <taxon>Gammaproteobacteria</taxon>
        <taxon>Oceanospirillales</taxon>
        <taxon>Endozoicomonadaceae</taxon>
        <taxon>Kistimonas</taxon>
    </lineage>
</organism>
<dbReference type="PROSITE" id="PS01137">
    <property type="entry name" value="TATD_1"/>
    <property type="match status" value="1"/>
</dbReference>
<dbReference type="InterPro" id="IPR018228">
    <property type="entry name" value="DNase_TatD-rel_CS"/>
</dbReference>
<dbReference type="PROSITE" id="PS01091">
    <property type="entry name" value="TATD_3"/>
    <property type="match status" value="1"/>
</dbReference>
<evidence type="ECO:0000256" key="2">
    <source>
        <dbReference type="ARBA" id="ARBA00022723"/>
    </source>
</evidence>
<dbReference type="GO" id="GO:0016787">
    <property type="term" value="F:hydrolase activity"/>
    <property type="evidence" value="ECO:0007669"/>
    <property type="project" value="UniProtKB-KW"/>
</dbReference>
<evidence type="ECO:0000256" key="3">
    <source>
        <dbReference type="ARBA" id="ARBA00022801"/>
    </source>
</evidence>
<dbReference type="Gene3D" id="3.20.20.140">
    <property type="entry name" value="Metal-dependent hydrolases"/>
    <property type="match status" value="1"/>
</dbReference>
<evidence type="ECO:0000256" key="1">
    <source>
        <dbReference type="ARBA" id="ARBA00009275"/>
    </source>
</evidence>
<dbReference type="PANTHER" id="PTHR46124:SF3">
    <property type="entry name" value="HYDROLASE"/>
    <property type="match status" value="1"/>
</dbReference>
<dbReference type="PANTHER" id="PTHR46124">
    <property type="entry name" value="D-AMINOACYL-TRNA DEACYLASE"/>
    <property type="match status" value="1"/>
</dbReference>
<keyword evidence="2" id="KW-0479">Metal-binding</keyword>
<comment type="caution">
    <text evidence="4">The sequence shown here is derived from an EMBL/GenBank/DDBJ whole genome shotgun (WGS) entry which is preliminary data.</text>
</comment>
<reference evidence="5" key="1">
    <citation type="journal article" date="2019" name="Int. J. Syst. Evol. Microbiol.">
        <title>The Global Catalogue of Microorganisms (GCM) 10K type strain sequencing project: providing services to taxonomists for standard genome sequencing and annotation.</title>
        <authorList>
            <consortium name="The Broad Institute Genomics Platform"/>
            <consortium name="The Broad Institute Genome Sequencing Center for Infectious Disease"/>
            <person name="Wu L."/>
            <person name="Ma J."/>
        </authorList>
    </citation>
    <scope>NUCLEOTIDE SEQUENCE [LARGE SCALE GENOMIC DNA]</scope>
    <source>
        <strain evidence="5">JCM 17805</strain>
    </source>
</reference>
<name>A0ABP8V653_9GAMM</name>
<dbReference type="NCBIfam" id="TIGR00010">
    <property type="entry name" value="YchF/TatD family DNA exonuclease"/>
    <property type="match status" value="1"/>
</dbReference>
<evidence type="ECO:0000313" key="4">
    <source>
        <dbReference type="EMBL" id="GAA4651292.1"/>
    </source>
</evidence>
<dbReference type="Proteomes" id="UP001500604">
    <property type="component" value="Unassembled WGS sequence"/>
</dbReference>
<evidence type="ECO:0000313" key="5">
    <source>
        <dbReference type="Proteomes" id="UP001500604"/>
    </source>
</evidence>
<gene>
    <name evidence="4" type="ORF">GCM10023116_35760</name>
</gene>
<protein>
    <submittedName>
        <fullName evidence="4">Metal-dependent hydrolase</fullName>
    </submittedName>
</protein>
<keyword evidence="3 4" id="KW-0378">Hydrolase</keyword>